<comment type="caution">
    <text evidence="2">The sequence shown here is derived from an EMBL/GenBank/DDBJ whole genome shotgun (WGS) entry which is preliminary data.</text>
</comment>
<keyword evidence="1" id="KW-0732">Signal</keyword>
<sequence length="253" mass="27613">MRFHFLASCLFVCLIALFGGIPSVASLSVPRKRLSLPFAWTQSVTNASIPFDVWESAKAIGDKLRVYTDEQLHEYSQLISAATPKINEFKDTMATAVAATNDLRDFIERKADGGFSLERISRKSSLYPCQTPKMPVETAFVKILAVEGISERDARAKFGEIEPHVKNVLLVTGQLVDNHPILVKTLVFSGAALLIPEAWLLRPILALFGFGPSGPVKGSAAADAQRRFWGAAVAEGSWFSHLQRAGMKGIPGK</sequence>
<proteinExistence type="predicted"/>
<gene>
    <name evidence="2" type="ORF">Hypma_007814</name>
</gene>
<dbReference type="Proteomes" id="UP000076154">
    <property type="component" value="Unassembled WGS sequence"/>
</dbReference>
<dbReference type="OrthoDB" id="440424at2759"/>
<evidence type="ECO:0000313" key="3">
    <source>
        <dbReference type="Proteomes" id="UP000076154"/>
    </source>
</evidence>
<keyword evidence="3" id="KW-1185">Reference proteome</keyword>
<dbReference type="AlphaFoldDB" id="A0A369JRZ3"/>
<dbReference type="InterPro" id="IPR038213">
    <property type="entry name" value="IFI6/IFI27-like_sf"/>
</dbReference>
<organism evidence="2 3">
    <name type="scientific">Hypsizygus marmoreus</name>
    <name type="common">White beech mushroom</name>
    <name type="synonym">Agaricus marmoreus</name>
    <dbReference type="NCBI Taxonomy" id="39966"/>
    <lineage>
        <taxon>Eukaryota</taxon>
        <taxon>Fungi</taxon>
        <taxon>Dikarya</taxon>
        <taxon>Basidiomycota</taxon>
        <taxon>Agaricomycotina</taxon>
        <taxon>Agaricomycetes</taxon>
        <taxon>Agaricomycetidae</taxon>
        <taxon>Agaricales</taxon>
        <taxon>Tricholomatineae</taxon>
        <taxon>Lyophyllaceae</taxon>
        <taxon>Hypsizygus</taxon>
    </lineage>
</organism>
<accession>A0A369JRZ3</accession>
<dbReference type="InParanoid" id="A0A369JRZ3"/>
<dbReference type="EMBL" id="LUEZ02000041">
    <property type="protein sequence ID" value="RDB25051.1"/>
    <property type="molecule type" value="Genomic_DNA"/>
</dbReference>
<feature type="signal peptide" evidence="1">
    <location>
        <begin position="1"/>
        <end position="26"/>
    </location>
</feature>
<protein>
    <submittedName>
        <fullName evidence="2">Uncharacterized protein</fullName>
    </submittedName>
</protein>
<dbReference type="Gene3D" id="6.10.110.10">
    <property type="match status" value="1"/>
</dbReference>
<evidence type="ECO:0000313" key="2">
    <source>
        <dbReference type="EMBL" id="RDB25051.1"/>
    </source>
</evidence>
<name>A0A369JRZ3_HYPMA</name>
<evidence type="ECO:0000256" key="1">
    <source>
        <dbReference type="SAM" id="SignalP"/>
    </source>
</evidence>
<feature type="chain" id="PRO_5016777406" evidence="1">
    <location>
        <begin position="27"/>
        <end position="253"/>
    </location>
</feature>
<reference evidence="2" key="1">
    <citation type="submission" date="2018-04" db="EMBL/GenBank/DDBJ databases">
        <title>Whole genome sequencing of Hypsizygus marmoreus.</title>
        <authorList>
            <person name="Choi I.-G."/>
            <person name="Min B."/>
            <person name="Kim J.-G."/>
            <person name="Kim S."/>
            <person name="Oh Y.-L."/>
            <person name="Kong W.-S."/>
            <person name="Park H."/>
            <person name="Jeong J."/>
            <person name="Song E.-S."/>
        </authorList>
    </citation>
    <scope>NUCLEOTIDE SEQUENCE [LARGE SCALE GENOMIC DNA]</scope>
    <source>
        <strain evidence="2">51987-8</strain>
    </source>
</reference>